<evidence type="ECO:0000256" key="1">
    <source>
        <dbReference type="ARBA" id="ARBA00010577"/>
    </source>
</evidence>
<feature type="region of interest" description="Disordered" evidence="3">
    <location>
        <begin position="136"/>
        <end position="185"/>
    </location>
</feature>
<dbReference type="RefSeq" id="WP_011878710.1">
    <property type="nucleotide sequence ID" value="NC_009253.1"/>
</dbReference>
<sequence length="185" mass="20889">MEVNQTNNSDLYYENRKTKESVKTLDKDAFLQIMIAQLRYQDPSSPMDSSKFIEQMAMFTTLEQMTNLNTNMERLYHLQELNHASSLIGKRVNLIAEEEQVIGEVERVTLGENSVNIWVAGHPYSLDQVISVERGVTDEPEELPEVPDSGDEPPVDDTTEGEPIPDETGGTDQQTETTEPTEPIE</sequence>
<evidence type="ECO:0000313" key="4">
    <source>
        <dbReference type="EMBL" id="ABO50912.1"/>
    </source>
</evidence>
<keyword evidence="2" id="KW-1005">Bacterial flagellum biogenesis</keyword>
<keyword evidence="5" id="KW-1185">Reference proteome</keyword>
<dbReference type="HOGENOM" id="CLU_047535_1_2_9"/>
<dbReference type="KEGG" id="drm:Dred_2402"/>
<evidence type="ECO:0000313" key="5">
    <source>
        <dbReference type="Proteomes" id="UP000001556"/>
    </source>
</evidence>
<evidence type="ECO:0000256" key="3">
    <source>
        <dbReference type="SAM" id="MobiDB-lite"/>
    </source>
</evidence>
<dbReference type="eggNOG" id="COG1843">
    <property type="taxonomic scope" value="Bacteria"/>
</dbReference>
<dbReference type="EMBL" id="CP000612">
    <property type="protein sequence ID" value="ABO50912.1"/>
    <property type="molecule type" value="Genomic_DNA"/>
</dbReference>
<gene>
    <name evidence="4" type="ordered locus">Dred_2402</name>
</gene>
<dbReference type="GO" id="GO:0044781">
    <property type="term" value="P:bacterial-type flagellum organization"/>
    <property type="evidence" value="ECO:0007669"/>
    <property type="project" value="UniProtKB-KW"/>
</dbReference>
<dbReference type="InterPro" id="IPR005648">
    <property type="entry name" value="FlgD"/>
</dbReference>
<dbReference type="AlphaFoldDB" id="A4J759"/>
<keyword evidence="4" id="KW-0282">Flagellum</keyword>
<evidence type="ECO:0000256" key="2">
    <source>
        <dbReference type="ARBA" id="ARBA00022795"/>
    </source>
</evidence>
<name>A4J759_DESRM</name>
<proteinExistence type="inferred from homology"/>
<feature type="compositionally biased region" description="Acidic residues" evidence="3">
    <location>
        <begin position="138"/>
        <end position="165"/>
    </location>
</feature>
<dbReference type="STRING" id="349161.Dred_2402"/>
<feature type="compositionally biased region" description="Low complexity" evidence="3">
    <location>
        <begin position="166"/>
        <end position="185"/>
    </location>
</feature>
<dbReference type="Proteomes" id="UP000001556">
    <property type="component" value="Chromosome"/>
</dbReference>
<organism evidence="4 5">
    <name type="scientific">Desulforamulus reducens (strain ATCC BAA-1160 / DSM 100696 / MI-1)</name>
    <name type="common">Desulfotomaculum reducens</name>
    <dbReference type="NCBI Taxonomy" id="349161"/>
    <lineage>
        <taxon>Bacteria</taxon>
        <taxon>Bacillati</taxon>
        <taxon>Bacillota</taxon>
        <taxon>Clostridia</taxon>
        <taxon>Eubacteriales</taxon>
        <taxon>Peptococcaceae</taxon>
        <taxon>Desulforamulus</taxon>
    </lineage>
</organism>
<reference evidence="4 5" key="1">
    <citation type="submission" date="2007-03" db="EMBL/GenBank/DDBJ databases">
        <title>Complete sequence of Desulfotomaculum reducens MI-1.</title>
        <authorList>
            <consortium name="US DOE Joint Genome Institute"/>
            <person name="Copeland A."/>
            <person name="Lucas S."/>
            <person name="Lapidus A."/>
            <person name="Barry K."/>
            <person name="Detter J.C."/>
            <person name="Glavina del Rio T."/>
            <person name="Hammon N."/>
            <person name="Israni S."/>
            <person name="Dalin E."/>
            <person name="Tice H."/>
            <person name="Pitluck S."/>
            <person name="Sims D."/>
            <person name="Brettin T."/>
            <person name="Bruce D."/>
            <person name="Han C."/>
            <person name="Tapia R."/>
            <person name="Schmutz J."/>
            <person name="Larimer F."/>
            <person name="Land M."/>
            <person name="Hauser L."/>
            <person name="Kyrpides N."/>
            <person name="Kim E."/>
            <person name="Tebo B.M."/>
            <person name="Richardson P."/>
        </authorList>
    </citation>
    <scope>NUCLEOTIDE SEQUENCE [LARGE SCALE GENOMIC DNA]</scope>
    <source>
        <strain evidence="4 5">MI-1</strain>
    </source>
</reference>
<accession>A4J759</accession>
<comment type="similarity">
    <text evidence="1">Belongs to the FlgD family.</text>
</comment>
<keyword evidence="4" id="KW-0966">Cell projection</keyword>
<dbReference type="OrthoDB" id="280334at2"/>
<keyword evidence="4" id="KW-0969">Cilium</keyword>
<dbReference type="Pfam" id="PF03963">
    <property type="entry name" value="FlgD"/>
    <property type="match status" value="1"/>
</dbReference>
<protein>
    <submittedName>
        <fullName evidence="4">Flagellar hook capping protein</fullName>
    </submittedName>
</protein>